<evidence type="ECO:0000313" key="5">
    <source>
        <dbReference type="EMBL" id="MBA8989341.1"/>
    </source>
</evidence>
<gene>
    <name evidence="5" type="ORF">FHW23_000573</name>
</gene>
<proteinExistence type="predicted"/>
<feature type="domain" description="FAD-binding" evidence="4">
    <location>
        <begin position="6"/>
        <end position="356"/>
    </location>
</feature>
<dbReference type="Pfam" id="PF01494">
    <property type="entry name" value="FAD_binding_3"/>
    <property type="match status" value="1"/>
</dbReference>
<dbReference type="InterPro" id="IPR036188">
    <property type="entry name" value="FAD/NAD-bd_sf"/>
</dbReference>
<dbReference type="SUPFAM" id="SSF51905">
    <property type="entry name" value="FAD/NAD(P)-binding domain"/>
    <property type="match status" value="1"/>
</dbReference>
<dbReference type="Gene3D" id="3.40.30.120">
    <property type="match status" value="1"/>
</dbReference>
<dbReference type="InterPro" id="IPR050641">
    <property type="entry name" value="RIFMO-like"/>
</dbReference>
<dbReference type="EMBL" id="JACGXP010000001">
    <property type="protein sequence ID" value="MBA8989341.1"/>
    <property type="molecule type" value="Genomic_DNA"/>
</dbReference>
<dbReference type="PRINTS" id="PR00420">
    <property type="entry name" value="RNGMNOXGNASE"/>
</dbReference>
<sequence>MGVTIDTDVIVVGGGLVGSASAALLARQGVAVTLVERRPSTSVHPKARLVTVRSMELYRALGIESAVRAAGEPSHGFAVTDTLSGDLSTWIAPPADEVEAGDLSPTTPYSCDQQRLEPILLSAAGDLGADVRFGTTVVDVVERPDAVEVRVHGPDGPRVIRAQFVVAADGARSALRERLGIAMSGTEVPGRSVSAVFRADLEPALRGRTVDAVFCRAAGAFLFARGNGVDRRWQLGTYVRPEWTGRDPGDLTAELTGVLREATGMPDVQPVLEDVALWSTGAFVADRFRSGRVFLVGDAAHVMPPYGGLGGNTGVQDAHALAWMLAAVVRGDAPEPLLDRYETERRPIDRLIVDQALLRSRKAPGQGPAEGEVDPLRISLGQHYGTNEAAAFDDPARPTMATGTRAPHVALADGRSLLDRFDPRRFTVVTAEHLAVADHRLHVVAVGLTDLDPRHGGRWMDTYGRATAHLVRPDGILAGAVDDTDDLGRLVDRTLAITGSSDDGRRWRRGD</sequence>
<protein>
    <submittedName>
        <fullName evidence="5">2-polyprenyl-6-methoxyphenol hydroxylase-like FAD-dependent oxidoreductase</fullName>
    </submittedName>
</protein>
<keyword evidence="3" id="KW-0274">FAD</keyword>
<dbReference type="GO" id="GO:0071949">
    <property type="term" value="F:FAD binding"/>
    <property type="evidence" value="ECO:0007669"/>
    <property type="project" value="InterPro"/>
</dbReference>
<evidence type="ECO:0000313" key="6">
    <source>
        <dbReference type="Proteomes" id="UP000590225"/>
    </source>
</evidence>
<dbReference type="PANTHER" id="PTHR43004:SF19">
    <property type="entry name" value="BINDING MONOOXYGENASE, PUTATIVE (JCVI)-RELATED"/>
    <property type="match status" value="1"/>
</dbReference>
<comment type="cofactor">
    <cofactor evidence="1">
        <name>FAD</name>
        <dbReference type="ChEBI" id="CHEBI:57692"/>
    </cofactor>
</comment>
<accession>A0AAW3T3A8</accession>
<name>A0AAW3T3A8_9MICO</name>
<dbReference type="Gene3D" id="3.30.9.10">
    <property type="entry name" value="D-Amino Acid Oxidase, subunit A, domain 2"/>
    <property type="match status" value="1"/>
</dbReference>
<dbReference type="Pfam" id="PF21274">
    <property type="entry name" value="Rng_hyd_C"/>
    <property type="match status" value="1"/>
</dbReference>
<dbReference type="AlphaFoldDB" id="A0AAW3T3A8"/>
<keyword evidence="2" id="KW-0285">Flavoprotein</keyword>
<dbReference type="RefSeq" id="WP_182515084.1">
    <property type="nucleotide sequence ID" value="NZ_JACGXP010000001.1"/>
</dbReference>
<dbReference type="InterPro" id="IPR002938">
    <property type="entry name" value="FAD-bd"/>
</dbReference>
<evidence type="ECO:0000256" key="3">
    <source>
        <dbReference type="ARBA" id="ARBA00022827"/>
    </source>
</evidence>
<dbReference type="PANTHER" id="PTHR43004">
    <property type="entry name" value="TRK SYSTEM POTASSIUM UPTAKE PROTEIN"/>
    <property type="match status" value="1"/>
</dbReference>
<evidence type="ECO:0000256" key="1">
    <source>
        <dbReference type="ARBA" id="ARBA00001974"/>
    </source>
</evidence>
<evidence type="ECO:0000256" key="2">
    <source>
        <dbReference type="ARBA" id="ARBA00022630"/>
    </source>
</evidence>
<evidence type="ECO:0000259" key="4">
    <source>
        <dbReference type="Pfam" id="PF01494"/>
    </source>
</evidence>
<comment type="caution">
    <text evidence="5">The sequence shown here is derived from an EMBL/GenBank/DDBJ whole genome shotgun (WGS) entry which is preliminary data.</text>
</comment>
<organism evidence="5 6">
    <name type="scientific">Curtobacterium pusillum</name>
    <dbReference type="NCBI Taxonomy" id="69373"/>
    <lineage>
        <taxon>Bacteria</taxon>
        <taxon>Bacillati</taxon>
        <taxon>Actinomycetota</taxon>
        <taxon>Actinomycetes</taxon>
        <taxon>Micrococcales</taxon>
        <taxon>Microbacteriaceae</taxon>
        <taxon>Curtobacterium</taxon>
    </lineage>
</organism>
<reference evidence="5 6" key="1">
    <citation type="submission" date="2020-07" db="EMBL/GenBank/DDBJ databases">
        <title>Above-ground endophytic microbial communities from plants in different locations in the United States.</title>
        <authorList>
            <person name="Frank C."/>
        </authorList>
    </citation>
    <scope>NUCLEOTIDE SEQUENCE [LARGE SCALE GENOMIC DNA]</scope>
    <source>
        <strain evidence="5 6">WPL5_2</strain>
    </source>
</reference>
<dbReference type="Proteomes" id="UP000590225">
    <property type="component" value="Unassembled WGS sequence"/>
</dbReference>
<dbReference type="Gene3D" id="3.50.50.60">
    <property type="entry name" value="FAD/NAD(P)-binding domain"/>
    <property type="match status" value="1"/>
</dbReference>
<dbReference type="GO" id="GO:0016709">
    <property type="term" value="F:oxidoreductase activity, acting on paired donors, with incorporation or reduction of molecular oxygen, NAD(P)H as one donor, and incorporation of one atom of oxygen"/>
    <property type="evidence" value="ECO:0007669"/>
    <property type="project" value="UniProtKB-ARBA"/>
</dbReference>